<name>A0ABQ1JHT2_9SPHN</name>
<dbReference type="Proteomes" id="UP000614261">
    <property type="component" value="Unassembled WGS sequence"/>
</dbReference>
<protein>
    <submittedName>
        <fullName evidence="1">Uncharacterized protein</fullName>
    </submittedName>
</protein>
<reference evidence="2" key="1">
    <citation type="journal article" date="2019" name="Int. J. Syst. Evol. Microbiol.">
        <title>The Global Catalogue of Microorganisms (GCM) 10K type strain sequencing project: providing services to taxonomists for standard genome sequencing and annotation.</title>
        <authorList>
            <consortium name="The Broad Institute Genomics Platform"/>
            <consortium name="The Broad Institute Genome Sequencing Center for Infectious Disease"/>
            <person name="Wu L."/>
            <person name="Ma J."/>
        </authorList>
    </citation>
    <scope>NUCLEOTIDE SEQUENCE [LARGE SCALE GENOMIC DNA]</scope>
    <source>
        <strain evidence="2">CGMCC 1.12851</strain>
    </source>
</reference>
<comment type="caution">
    <text evidence="1">The sequence shown here is derived from an EMBL/GenBank/DDBJ whole genome shotgun (WGS) entry which is preliminary data.</text>
</comment>
<evidence type="ECO:0000313" key="2">
    <source>
        <dbReference type="Proteomes" id="UP000614261"/>
    </source>
</evidence>
<gene>
    <name evidence="1" type="ORF">GCM10010833_25700</name>
</gene>
<proteinExistence type="predicted"/>
<evidence type="ECO:0000313" key="1">
    <source>
        <dbReference type="EMBL" id="GGB69319.1"/>
    </source>
</evidence>
<keyword evidence="2" id="KW-1185">Reference proteome</keyword>
<sequence length="160" mass="18280">MPKRGWTLIATDDLGDLSGQCELCRTDLRYVFAVEHPKWGAMAVGTDCCDKLTVSTEASEYQERYLKLVEKRKRFVISPLWKKTEAGFHTIKRGGIAAFIFPNNKNFRIGFDGVAGKVDYQTLLDAKIAIFEFIETGEAAAYLERRRKKINERLRQQLGL</sequence>
<dbReference type="EMBL" id="BMGD01000004">
    <property type="protein sequence ID" value="GGB69319.1"/>
    <property type="molecule type" value="Genomic_DNA"/>
</dbReference>
<organism evidence="1 2">
    <name type="scientific">Blastomonas aquatica</name>
    <dbReference type="NCBI Taxonomy" id="1510276"/>
    <lineage>
        <taxon>Bacteria</taxon>
        <taxon>Pseudomonadati</taxon>
        <taxon>Pseudomonadota</taxon>
        <taxon>Alphaproteobacteria</taxon>
        <taxon>Sphingomonadales</taxon>
        <taxon>Sphingomonadaceae</taxon>
        <taxon>Blastomonas</taxon>
    </lineage>
</organism>
<accession>A0ABQ1JHT2</accession>